<protein>
    <submittedName>
        <fullName evidence="2">Uncharacterized protein</fullName>
    </submittedName>
</protein>
<accession>M1DTS7</accession>
<dbReference type="HOGENOM" id="CLU_029307_7_3_1"/>
<evidence type="ECO:0000313" key="3">
    <source>
        <dbReference type="Proteomes" id="UP000011115"/>
    </source>
</evidence>
<organism evidence="2 3">
    <name type="scientific">Solanum tuberosum</name>
    <name type="common">Potato</name>
    <dbReference type="NCBI Taxonomy" id="4113"/>
    <lineage>
        <taxon>Eukaryota</taxon>
        <taxon>Viridiplantae</taxon>
        <taxon>Streptophyta</taxon>
        <taxon>Embryophyta</taxon>
        <taxon>Tracheophyta</taxon>
        <taxon>Spermatophyta</taxon>
        <taxon>Magnoliopsida</taxon>
        <taxon>eudicotyledons</taxon>
        <taxon>Gunneridae</taxon>
        <taxon>Pentapetalae</taxon>
        <taxon>asterids</taxon>
        <taxon>lamiids</taxon>
        <taxon>Solanales</taxon>
        <taxon>Solanaceae</taxon>
        <taxon>Solanoideae</taxon>
        <taxon>Solaneae</taxon>
        <taxon>Solanum</taxon>
    </lineage>
</organism>
<reference evidence="2" key="2">
    <citation type="submission" date="2015-06" db="UniProtKB">
        <authorList>
            <consortium name="EnsemblPlants"/>
        </authorList>
    </citation>
    <scope>IDENTIFICATION</scope>
    <source>
        <strain evidence="2">DM1-3 516 R44</strain>
    </source>
</reference>
<dbReference type="InParanoid" id="M1DTS7"/>
<feature type="compositionally biased region" description="Polar residues" evidence="1">
    <location>
        <begin position="97"/>
        <end position="108"/>
    </location>
</feature>
<dbReference type="Gramene" id="PGSC0003DMT400094270">
    <property type="protein sequence ID" value="PGSC0003DMT400094270"/>
    <property type="gene ID" value="PGSC0003DMG400043841"/>
</dbReference>
<evidence type="ECO:0000256" key="1">
    <source>
        <dbReference type="SAM" id="MobiDB-lite"/>
    </source>
</evidence>
<proteinExistence type="predicted"/>
<reference evidence="3" key="1">
    <citation type="journal article" date="2011" name="Nature">
        <title>Genome sequence and analysis of the tuber crop potato.</title>
        <authorList>
            <consortium name="The Potato Genome Sequencing Consortium"/>
        </authorList>
    </citation>
    <scope>NUCLEOTIDE SEQUENCE [LARGE SCALE GENOMIC DNA]</scope>
    <source>
        <strain evidence="3">cv. DM1-3 516 R44</strain>
    </source>
</reference>
<name>M1DTS7_SOLTU</name>
<keyword evidence="3" id="KW-1185">Reference proteome</keyword>
<feature type="region of interest" description="Disordered" evidence="1">
    <location>
        <begin position="84"/>
        <end position="120"/>
    </location>
</feature>
<dbReference type="EnsemblPlants" id="PGSC0003DMT400094270">
    <property type="protein sequence ID" value="PGSC0003DMT400094270"/>
    <property type="gene ID" value="PGSC0003DMG400043841"/>
</dbReference>
<feature type="compositionally biased region" description="Low complexity" evidence="1">
    <location>
        <begin position="84"/>
        <end position="96"/>
    </location>
</feature>
<sequence>MARLKVAGRNNPPRHIRAREFKKDEKKAELARQRKYTKEPRAKIRIPIDPNVPPEARSLVNAMRAFEAAHEIDQMIAANLAAEAKSKANNENQNNNTSGTIVSLQGDASGTDALADRETA</sequence>
<evidence type="ECO:0000313" key="2">
    <source>
        <dbReference type="EnsemblPlants" id="PGSC0003DMT400094270"/>
    </source>
</evidence>
<dbReference type="Proteomes" id="UP000011115">
    <property type="component" value="Unassembled WGS sequence"/>
</dbReference>
<dbReference type="AlphaFoldDB" id="M1DTS7"/>
<dbReference type="PaxDb" id="4113-PGSC0003DMT400094270"/>